<dbReference type="GO" id="GO:0012505">
    <property type="term" value="C:endomembrane system"/>
    <property type="evidence" value="ECO:0007669"/>
    <property type="project" value="UniProtKB-SubCell"/>
</dbReference>
<evidence type="ECO:0000256" key="5">
    <source>
        <dbReference type="SAM" id="Phobius"/>
    </source>
</evidence>
<feature type="transmembrane region" description="Helical" evidence="5">
    <location>
        <begin position="121"/>
        <end position="143"/>
    </location>
</feature>
<feature type="non-terminal residue" evidence="7">
    <location>
        <position position="167"/>
    </location>
</feature>
<evidence type="ECO:0000256" key="1">
    <source>
        <dbReference type="ARBA" id="ARBA00008025"/>
    </source>
</evidence>
<dbReference type="OrthoDB" id="190375at2759"/>
<comment type="similarity">
    <text evidence="1">Belongs to the synaptobrevin family.</text>
</comment>
<dbReference type="GO" id="GO:0043001">
    <property type="term" value="P:Golgi to plasma membrane protein transport"/>
    <property type="evidence" value="ECO:0007669"/>
    <property type="project" value="TreeGrafter"/>
</dbReference>
<dbReference type="AlphaFoldDB" id="A0A7L4NM61"/>
<evidence type="ECO:0000256" key="2">
    <source>
        <dbReference type="ARBA" id="ARBA00046280"/>
    </source>
</evidence>
<reference evidence="7 8" key="1">
    <citation type="submission" date="2020-02" db="EMBL/GenBank/DDBJ databases">
        <title>Bird 10,000 Genomes (B10K) Project - Family phase.</title>
        <authorList>
            <person name="Zhang G."/>
        </authorList>
    </citation>
    <scope>NUCLEOTIDE SEQUENCE [LARGE SCALE GENOMIC DNA]</scope>
    <source>
        <strain evidence="7">B10K-DU-013-51</strain>
        <tissue evidence="7">Mixed tissue sample</tissue>
    </source>
</reference>
<dbReference type="CDD" id="cd15872">
    <property type="entry name" value="R-SNARE_VAMP5"/>
    <property type="match status" value="1"/>
</dbReference>
<evidence type="ECO:0000259" key="6">
    <source>
        <dbReference type="PROSITE" id="PS50892"/>
    </source>
</evidence>
<dbReference type="EMBL" id="VYZU01080348">
    <property type="protein sequence ID" value="NXY90235.1"/>
    <property type="molecule type" value="Genomic_DNA"/>
</dbReference>
<comment type="subcellular location">
    <subcellularLocation>
        <location evidence="2">Endomembrane system</location>
        <topology evidence="2">Single-pass type IV membrane protein</topology>
    </subcellularLocation>
</comment>
<keyword evidence="5" id="KW-1133">Transmembrane helix</keyword>
<accession>A0A7L4NM61</accession>
<dbReference type="Pfam" id="PF00957">
    <property type="entry name" value="Synaptobrevin"/>
    <property type="match status" value="1"/>
</dbReference>
<name>A0A7L4NM61_9AVES</name>
<comment type="caution">
    <text evidence="7">The sequence shown here is derived from an EMBL/GenBank/DDBJ whole genome shotgun (WGS) entry which is preliminary data.</text>
</comment>
<dbReference type="PANTHER" id="PTHR47462:SF1">
    <property type="entry name" value="VESICLE-ASSOCIATED MEMBRANE PROTEIN 5"/>
    <property type="match status" value="1"/>
</dbReference>
<evidence type="ECO:0000313" key="7">
    <source>
        <dbReference type="EMBL" id="NXY90235.1"/>
    </source>
</evidence>
<keyword evidence="8" id="KW-1185">Reference proteome</keyword>
<feature type="region of interest" description="Disordered" evidence="4">
    <location>
        <begin position="147"/>
        <end position="167"/>
    </location>
</feature>
<keyword evidence="3" id="KW-0175">Coiled coil</keyword>
<keyword evidence="5" id="KW-0472">Membrane</keyword>
<dbReference type="InterPro" id="IPR001388">
    <property type="entry name" value="Synaptobrevin-like"/>
</dbReference>
<feature type="domain" description="V-SNARE coiled-coil homology" evidence="6">
    <location>
        <begin position="55"/>
        <end position="120"/>
    </location>
</feature>
<dbReference type="PANTHER" id="PTHR47462">
    <property type="entry name" value="VESICLE-ASSOCIATED MEMBRANE PROTEIN 5"/>
    <property type="match status" value="1"/>
</dbReference>
<dbReference type="Proteomes" id="UP000586704">
    <property type="component" value="Unassembled WGS sequence"/>
</dbReference>
<dbReference type="SUPFAM" id="SSF58038">
    <property type="entry name" value="SNARE fusion complex"/>
    <property type="match status" value="1"/>
</dbReference>
<organism evidence="7 8">
    <name type="scientific">Ceyx cyanopectus</name>
    <name type="common">Indigo-banded kingfisher</name>
    <dbReference type="NCBI Taxonomy" id="390723"/>
    <lineage>
        <taxon>Eukaryota</taxon>
        <taxon>Metazoa</taxon>
        <taxon>Chordata</taxon>
        <taxon>Craniata</taxon>
        <taxon>Vertebrata</taxon>
        <taxon>Euteleostomi</taxon>
        <taxon>Archelosauria</taxon>
        <taxon>Archosauria</taxon>
        <taxon>Dinosauria</taxon>
        <taxon>Saurischia</taxon>
        <taxon>Theropoda</taxon>
        <taxon>Coelurosauria</taxon>
        <taxon>Aves</taxon>
        <taxon>Neognathae</taxon>
        <taxon>Neoaves</taxon>
        <taxon>Telluraves</taxon>
        <taxon>Coraciimorphae</taxon>
        <taxon>Coraciiformes</taxon>
        <taxon>Alcedinidae</taxon>
        <taxon>Ceyx</taxon>
    </lineage>
</organism>
<proteinExistence type="inferred from homology"/>
<evidence type="ECO:0000256" key="3">
    <source>
        <dbReference type="PROSITE-ProRule" id="PRU00290"/>
    </source>
</evidence>
<dbReference type="PROSITE" id="PS50892">
    <property type="entry name" value="V_SNARE"/>
    <property type="match status" value="1"/>
</dbReference>
<keyword evidence="5" id="KW-0812">Transmembrane</keyword>
<dbReference type="PRINTS" id="PR00219">
    <property type="entry name" value="SYNAPTOBREVN"/>
</dbReference>
<sequence>PRGPMSPRSSCRHGLLVPMSSCPSHPHSPHIPSAPQCRVSLVRVPRVPLVSLQAGLARCQREAEEVTELMKQNFARALEREGRLHDLDSRAQELRTMGETFSRCTQAVAQQQRRGHRRWRLVALGLATAGLLLLLVLVLSLALSLAPHPPAQPPTAGTEPPSAAGRA</sequence>
<dbReference type="GO" id="GO:0005886">
    <property type="term" value="C:plasma membrane"/>
    <property type="evidence" value="ECO:0007669"/>
    <property type="project" value="TreeGrafter"/>
</dbReference>
<protein>
    <submittedName>
        <fullName evidence="7">VAMP5 protein</fullName>
    </submittedName>
</protein>
<dbReference type="InterPro" id="IPR042581">
    <property type="entry name" value="VAMP5_R-SNARE"/>
</dbReference>
<gene>
    <name evidence="7" type="primary">Vamp5</name>
    <name evidence="7" type="ORF">CEYCYA_R13164</name>
</gene>
<evidence type="ECO:0000256" key="4">
    <source>
        <dbReference type="SAM" id="MobiDB-lite"/>
    </source>
</evidence>
<dbReference type="Gene3D" id="1.20.5.110">
    <property type="match status" value="1"/>
</dbReference>
<dbReference type="InterPro" id="IPR042855">
    <property type="entry name" value="V_SNARE_CC"/>
</dbReference>
<dbReference type="InterPro" id="IPR042166">
    <property type="entry name" value="Vamp5"/>
</dbReference>
<evidence type="ECO:0000313" key="8">
    <source>
        <dbReference type="Proteomes" id="UP000586704"/>
    </source>
</evidence>
<feature type="non-terminal residue" evidence="7">
    <location>
        <position position="1"/>
    </location>
</feature>